<dbReference type="InterPro" id="IPR036937">
    <property type="entry name" value="Adhesion_dom_fimbrial_sf"/>
</dbReference>
<dbReference type="Gene3D" id="2.60.40.1090">
    <property type="entry name" value="Fimbrial-type adhesion domain"/>
    <property type="match status" value="1"/>
</dbReference>
<dbReference type="InterPro" id="IPR053167">
    <property type="entry name" value="Spore_coat_component"/>
</dbReference>
<reference evidence="2 3" key="1">
    <citation type="submission" date="2019-02" db="EMBL/GenBank/DDBJ databases">
        <title>The Batch Genome Submission of Acinetobacter spp. strains.</title>
        <authorList>
            <person name="Qin J."/>
            <person name="Hu Y."/>
            <person name="Ye H."/>
            <person name="Wei L."/>
            <person name="Feng Y."/>
            <person name="Zong Z."/>
        </authorList>
    </citation>
    <scope>NUCLEOTIDE SEQUENCE [LARGE SCALE GENOMIC DNA]</scope>
    <source>
        <strain evidence="2 3">WCHAW060049</strain>
    </source>
</reference>
<dbReference type="AlphaFoldDB" id="A0A4Q7AIG9"/>
<dbReference type="InterPro" id="IPR007893">
    <property type="entry name" value="Spore_coat_U/FanG"/>
</dbReference>
<dbReference type="PANTHER" id="PTHR37089:SF1">
    <property type="entry name" value="MEMBRANE PROTEIN"/>
    <property type="match status" value="1"/>
</dbReference>
<dbReference type="GO" id="GO:0007155">
    <property type="term" value="P:cell adhesion"/>
    <property type="evidence" value="ECO:0007669"/>
    <property type="project" value="InterPro"/>
</dbReference>
<dbReference type="SMART" id="SM00972">
    <property type="entry name" value="SCPU"/>
    <property type="match status" value="1"/>
</dbReference>
<protein>
    <submittedName>
        <fullName evidence="2">SCPU domain-containing protein</fullName>
    </submittedName>
</protein>
<dbReference type="GO" id="GO:0009289">
    <property type="term" value="C:pilus"/>
    <property type="evidence" value="ECO:0007669"/>
    <property type="project" value="InterPro"/>
</dbReference>
<evidence type="ECO:0000313" key="3">
    <source>
        <dbReference type="Proteomes" id="UP000293863"/>
    </source>
</evidence>
<dbReference type="Proteomes" id="UP000293863">
    <property type="component" value="Unassembled WGS sequence"/>
</dbReference>
<keyword evidence="3" id="KW-1185">Reference proteome</keyword>
<dbReference type="RefSeq" id="WP_130168252.1">
    <property type="nucleotide sequence ID" value="NZ_SGSQ01000007.1"/>
</dbReference>
<evidence type="ECO:0000259" key="1">
    <source>
        <dbReference type="Pfam" id="PF05229"/>
    </source>
</evidence>
<comment type="caution">
    <text evidence="2">The sequence shown here is derived from an EMBL/GenBank/DDBJ whole genome shotgun (WGS) entry which is preliminary data.</text>
</comment>
<dbReference type="EMBL" id="SGSQ01000007">
    <property type="protein sequence ID" value="RZG47480.1"/>
    <property type="molecule type" value="Genomic_DNA"/>
</dbReference>
<accession>A0A4Q7AIG9</accession>
<feature type="domain" description="Spore coat protein U/FanG" evidence="1">
    <location>
        <begin position="29"/>
        <end position="155"/>
    </location>
</feature>
<gene>
    <name evidence="2" type="ORF">EXU28_06010</name>
</gene>
<organism evidence="2 3">
    <name type="scientific">Acinetobacter wuhouensis</name>
    <dbReference type="NCBI Taxonomy" id="1879050"/>
    <lineage>
        <taxon>Bacteria</taxon>
        <taxon>Pseudomonadati</taxon>
        <taxon>Pseudomonadota</taxon>
        <taxon>Gammaproteobacteria</taxon>
        <taxon>Moraxellales</taxon>
        <taxon>Moraxellaceae</taxon>
        <taxon>Acinetobacter</taxon>
    </lineage>
</organism>
<evidence type="ECO:0000313" key="2">
    <source>
        <dbReference type="EMBL" id="RZG47480.1"/>
    </source>
</evidence>
<name>A0A4Q7AIG9_9GAMM</name>
<proteinExistence type="predicted"/>
<sequence length="159" mass="17045">MKLPIFLFVTLAGIGASAYIYAGNQNSVQFRVQVHIKESCNISSQGASNLDFGTVNRSADTLSAQGNLNITCTQGTPYTIALKSDRKMLNQTTSGAVIPYTLYQDANQSIVWGFDSNQSYTNTGIGANQNIPVWGKVAKQDTNVPSGSYSDTVTAVVSY</sequence>
<dbReference type="PANTHER" id="PTHR37089">
    <property type="entry name" value="PROTEIN U-RELATED"/>
    <property type="match status" value="1"/>
</dbReference>
<dbReference type="Pfam" id="PF05229">
    <property type="entry name" value="SCPU"/>
    <property type="match status" value="1"/>
</dbReference>